<dbReference type="Proteomes" id="UP000612055">
    <property type="component" value="Unassembled WGS sequence"/>
</dbReference>
<dbReference type="InterPro" id="IPR024616">
    <property type="entry name" value="Pherophorin"/>
</dbReference>
<feature type="domain" description="Pherophorin" evidence="2">
    <location>
        <begin position="1"/>
        <end position="129"/>
    </location>
</feature>
<evidence type="ECO:0000313" key="4">
    <source>
        <dbReference type="Proteomes" id="UP000612055"/>
    </source>
</evidence>
<feature type="region of interest" description="Disordered" evidence="1">
    <location>
        <begin position="135"/>
        <end position="154"/>
    </location>
</feature>
<protein>
    <recommendedName>
        <fullName evidence="2">Pherophorin domain-containing protein</fullName>
    </recommendedName>
</protein>
<dbReference type="AlphaFoldDB" id="A0A835XZI0"/>
<keyword evidence="4" id="KW-1185">Reference proteome</keyword>
<evidence type="ECO:0000256" key="1">
    <source>
        <dbReference type="SAM" id="MobiDB-lite"/>
    </source>
</evidence>
<sequence>MCLTLGVDAGCGSEACCSSGLDSLSLYIRRACRKGLTATLVLAGGTRRDLAHAILPGPAGNSSGSDGPATHFLRLSGLGLSRATASGAALCLSSIRPSCRDPTSLCARPRGAAPGTCQAELRSAGGTCCTLASAAAGAPPPPPPPPEPPELPPSPPLLGMPVCVEASLLFMGDGLCGGPRYAFSPVVCASAQALIASGLNAAASGLGLGLDSPFGPAGCSASLVRVCGGLALPSEGGLDVSGLQAYVYTQLGPWLGAVFGEGECGAGAYGTAVSLVVSASAAAAAQATSAASPSRPAPASPAPTTSPAPIPAIPAGAEPSGPSCPFAASPTLTSLTSLTSAQPASAAGPPSCVPALCRDQAHTRAGGSPGRCLELLQGAQARVKPLADARAIPLQPWAAFSCGLADTTVCTGLSASLGASLPGLLPSVLTAVFDHVFPPGGASCAGYTLRASDGTSRTVGAGACFAVPPPRACPGGVPPALPAPPPSPAGGSTSAFPPGVACATAAGGGPFRLSPSVSQSEVVFVSFVPYSVFCFAVTAASPAPAPTAACPGTQVTQVALRANATRRGDLLSVLLKDPGGVVSRRVASDAFWRPPGTAGVLGDAVWVGGLGWSAESLQKPSAQAKVCLQLRPLVRLRDLCVGGAQGQCAVAVFSSEACCPVSTVGVP</sequence>
<evidence type="ECO:0000259" key="2">
    <source>
        <dbReference type="Pfam" id="PF12499"/>
    </source>
</evidence>
<proteinExistence type="predicted"/>
<feature type="compositionally biased region" description="Pro residues" evidence="1">
    <location>
        <begin position="295"/>
        <end position="312"/>
    </location>
</feature>
<name>A0A835XZI0_9CHLO</name>
<feature type="region of interest" description="Disordered" evidence="1">
    <location>
        <begin position="289"/>
        <end position="323"/>
    </location>
</feature>
<organism evidence="3 4">
    <name type="scientific">Edaphochlamys debaryana</name>
    <dbReference type="NCBI Taxonomy" id="47281"/>
    <lineage>
        <taxon>Eukaryota</taxon>
        <taxon>Viridiplantae</taxon>
        <taxon>Chlorophyta</taxon>
        <taxon>core chlorophytes</taxon>
        <taxon>Chlorophyceae</taxon>
        <taxon>CS clade</taxon>
        <taxon>Chlamydomonadales</taxon>
        <taxon>Chlamydomonadales incertae sedis</taxon>
        <taxon>Edaphochlamys</taxon>
    </lineage>
</organism>
<feature type="compositionally biased region" description="Pro residues" evidence="1">
    <location>
        <begin position="138"/>
        <end position="154"/>
    </location>
</feature>
<dbReference type="Pfam" id="PF12499">
    <property type="entry name" value="DUF3707"/>
    <property type="match status" value="2"/>
</dbReference>
<gene>
    <name evidence="3" type="ORF">HYH03_011861</name>
</gene>
<comment type="caution">
    <text evidence="3">The sequence shown here is derived from an EMBL/GenBank/DDBJ whole genome shotgun (WGS) entry which is preliminary data.</text>
</comment>
<accession>A0A835XZI0</accession>
<evidence type="ECO:0000313" key="3">
    <source>
        <dbReference type="EMBL" id="KAG2489755.1"/>
    </source>
</evidence>
<feature type="domain" description="Pherophorin" evidence="2">
    <location>
        <begin position="497"/>
        <end position="660"/>
    </location>
</feature>
<reference evidence="3" key="1">
    <citation type="journal article" date="2020" name="bioRxiv">
        <title>Comparative genomics of Chlamydomonas.</title>
        <authorList>
            <person name="Craig R.J."/>
            <person name="Hasan A.R."/>
            <person name="Ness R.W."/>
            <person name="Keightley P.D."/>
        </authorList>
    </citation>
    <scope>NUCLEOTIDE SEQUENCE</scope>
    <source>
        <strain evidence="3">CCAP 11/70</strain>
    </source>
</reference>
<feature type="compositionally biased region" description="Low complexity" evidence="1">
    <location>
        <begin position="313"/>
        <end position="323"/>
    </location>
</feature>
<dbReference type="EMBL" id="JAEHOE010000070">
    <property type="protein sequence ID" value="KAG2489755.1"/>
    <property type="molecule type" value="Genomic_DNA"/>
</dbReference>